<dbReference type="STRING" id="1792290.MSP8886_02165"/>
<dbReference type="InterPro" id="IPR003660">
    <property type="entry name" value="HAMP_dom"/>
</dbReference>
<dbReference type="PROSITE" id="PS50887">
    <property type="entry name" value="GGDEF"/>
    <property type="match status" value="1"/>
</dbReference>
<evidence type="ECO:0000256" key="1">
    <source>
        <dbReference type="SAM" id="Phobius"/>
    </source>
</evidence>
<organism evidence="5 6">
    <name type="scientific">Marinomonas spartinae</name>
    <dbReference type="NCBI Taxonomy" id="1792290"/>
    <lineage>
        <taxon>Bacteria</taxon>
        <taxon>Pseudomonadati</taxon>
        <taxon>Pseudomonadota</taxon>
        <taxon>Gammaproteobacteria</taxon>
        <taxon>Oceanospirillales</taxon>
        <taxon>Oceanospirillaceae</taxon>
        <taxon>Marinomonas</taxon>
    </lineage>
</organism>
<reference evidence="5 6" key="1">
    <citation type="submission" date="2016-06" db="EMBL/GenBank/DDBJ databases">
        <authorList>
            <person name="Kjaerup R.B."/>
            <person name="Dalgaard T.S."/>
            <person name="Juul-Madsen H.R."/>
        </authorList>
    </citation>
    <scope>NUCLEOTIDE SEQUENCE [LARGE SCALE GENOMIC DNA]</scope>
    <source>
        <strain evidence="5 6">CECT 8886</strain>
    </source>
</reference>
<dbReference type="InterPro" id="IPR001633">
    <property type="entry name" value="EAL_dom"/>
</dbReference>
<dbReference type="SUPFAM" id="SSF55073">
    <property type="entry name" value="Nucleotide cyclase"/>
    <property type="match status" value="1"/>
</dbReference>
<dbReference type="NCBIfam" id="TIGR00254">
    <property type="entry name" value="GGDEF"/>
    <property type="match status" value="1"/>
</dbReference>
<dbReference type="InterPro" id="IPR042461">
    <property type="entry name" value="LapD_MoxY_peri_C"/>
</dbReference>
<dbReference type="Gene3D" id="3.30.110.200">
    <property type="match status" value="1"/>
</dbReference>
<dbReference type="CDD" id="cd01949">
    <property type="entry name" value="GGDEF"/>
    <property type="match status" value="1"/>
</dbReference>
<evidence type="ECO:0000259" key="4">
    <source>
        <dbReference type="PROSITE" id="PS50887"/>
    </source>
</evidence>
<dbReference type="SMART" id="SM00052">
    <property type="entry name" value="EAL"/>
    <property type="match status" value="1"/>
</dbReference>
<dbReference type="Pfam" id="PF16448">
    <property type="entry name" value="LapD_MoxY_N"/>
    <property type="match status" value="1"/>
</dbReference>
<evidence type="ECO:0000259" key="2">
    <source>
        <dbReference type="PROSITE" id="PS50883"/>
    </source>
</evidence>
<dbReference type="InterPro" id="IPR043128">
    <property type="entry name" value="Rev_trsase/Diguanyl_cyclase"/>
</dbReference>
<dbReference type="AlphaFoldDB" id="A0A1A8TE87"/>
<accession>A0A1A8TE87</accession>
<keyword evidence="1" id="KW-1133">Transmembrane helix</keyword>
<dbReference type="PROSITE" id="PS50883">
    <property type="entry name" value="EAL"/>
    <property type="match status" value="1"/>
</dbReference>
<dbReference type="Gene3D" id="6.20.270.20">
    <property type="entry name" value="LapD/MoxY periplasmic domain"/>
    <property type="match status" value="1"/>
</dbReference>
<dbReference type="GO" id="GO:0071111">
    <property type="term" value="F:cyclic-guanylate-specific phosphodiesterase activity"/>
    <property type="evidence" value="ECO:0007669"/>
    <property type="project" value="InterPro"/>
</dbReference>
<dbReference type="Pfam" id="PF00563">
    <property type="entry name" value="EAL"/>
    <property type="match status" value="1"/>
</dbReference>
<dbReference type="RefSeq" id="WP_067016256.1">
    <property type="nucleotide sequence ID" value="NZ_FLOB01000004.1"/>
</dbReference>
<protein>
    <submittedName>
        <fullName evidence="5">RNase E specificity factor CsrD</fullName>
    </submittedName>
</protein>
<dbReference type="InterPro" id="IPR000160">
    <property type="entry name" value="GGDEF_dom"/>
</dbReference>
<evidence type="ECO:0000313" key="5">
    <source>
        <dbReference type="EMBL" id="SBS31566.1"/>
    </source>
</evidence>
<dbReference type="GO" id="GO:0016020">
    <property type="term" value="C:membrane"/>
    <property type="evidence" value="ECO:0007669"/>
    <property type="project" value="InterPro"/>
</dbReference>
<feature type="transmembrane region" description="Helical" evidence="1">
    <location>
        <begin position="152"/>
        <end position="175"/>
    </location>
</feature>
<feature type="domain" description="EAL" evidence="2">
    <location>
        <begin position="409"/>
        <end position="651"/>
    </location>
</feature>
<dbReference type="PANTHER" id="PTHR33121">
    <property type="entry name" value="CYCLIC DI-GMP PHOSPHODIESTERASE PDEF"/>
    <property type="match status" value="1"/>
</dbReference>
<dbReference type="CDD" id="cd01948">
    <property type="entry name" value="EAL"/>
    <property type="match status" value="1"/>
</dbReference>
<proteinExistence type="predicted"/>
<keyword evidence="1" id="KW-0812">Transmembrane</keyword>
<evidence type="ECO:0000313" key="6">
    <source>
        <dbReference type="Proteomes" id="UP000092544"/>
    </source>
</evidence>
<feature type="domain" description="GGDEF" evidence="4">
    <location>
        <begin position="265"/>
        <end position="399"/>
    </location>
</feature>
<dbReference type="Gene3D" id="6.10.340.10">
    <property type="match status" value="1"/>
</dbReference>
<dbReference type="PANTHER" id="PTHR33121:SF79">
    <property type="entry name" value="CYCLIC DI-GMP PHOSPHODIESTERASE PDED-RELATED"/>
    <property type="match status" value="1"/>
</dbReference>
<feature type="transmembrane region" description="Helical" evidence="1">
    <location>
        <begin position="7"/>
        <end position="27"/>
    </location>
</feature>
<sequence length="651" mass="72696">MTLFRQLLMMIVVILSLVLIAVMGINFNTTKGYLVNQLASTAQDSATSLSMSLSGYMADKDKASIVSTVNAVFDSGYFSEVRVHFYADNTDLIRKNETKIVGVPQWFIHLIDFNVPVANAVVSNGWNELGQVYITGSAGYGYYQLWLATRDLLLSFIVIGLVMVVLGWLGLRWLFKPLSEVEKQAEAIQQRRFLKMTKIPKTRELKSVVLSMNRMAEKLEKEFEAEAKAVQWLQSKAFQDPVSGLGNRHFFDRQAKAYFASNDRTMDGIALISLTDLAKLNNERGYEAADLFIRSAAQILTGKVMSLPSAATVARLSGADFVILIPNVDQDRLKYLVNDMMESLLELVTSKISYSDAVANIGAVIITGDVDVSSAMAQADAALREAKMSGMNSSRVFDSKTGQEMAIARIEWREMLEHAIENRAFTLRKQRVALFEGELGTLHEEVFSSLEYEGKQYHAGYFIGLAEQFDLGDQVDQVIIERVIAYIKVRQDSLTSPLAVNISASAFIKPSFIDWLNETLKGLDEQLRHFLVFEISEQSVLASEDYAFDLSQMLKHHGVIFGIDNVGKQFSAFHYLQVLMPDYVKVDPSYTKLVAGRESESFFMQTLCKMFNSLNIQVIATGIESVNQLSILQRFDVAGGQGYAIGLPSDM</sequence>
<dbReference type="GO" id="GO:0007165">
    <property type="term" value="P:signal transduction"/>
    <property type="evidence" value="ECO:0007669"/>
    <property type="project" value="InterPro"/>
</dbReference>
<keyword evidence="6" id="KW-1185">Reference proteome</keyword>
<gene>
    <name evidence="5" type="primary">csrD</name>
    <name evidence="5" type="ORF">MSP8886_02165</name>
</gene>
<dbReference type="Gene3D" id="3.20.20.450">
    <property type="entry name" value="EAL domain"/>
    <property type="match status" value="1"/>
</dbReference>
<feature type="domain" description="HAMP" evidence="3">
    <location>
        <begin position="172"/>
        <end position="224"/>
    </location>
</feature>
<evidence type="ECO:0000259" key="3">
    <source>
        <dbReference type="PROSITE" id="PS50885"/>
    </source>
</evidence>
<keyword evidence="1" id="KW-0472">Membrane</keyword>
<dbReference type="Gene3D" id="3.30.70.270">
    <property type="match status" value="1"/>
</dbReference>
<name>A0A1A8TE87_9GAMM</name>
<dbReference type="SUPFAM" id="SSF141868">
    <property type="entry name" value="EAL domain-like"/>
    <property type="match status" value="1"/>
</dbReference>
<dbReference type="EMBL" id="FLOB01000004">
    <property type="protein sequence ID" value="SBS31566.1"/>
    <property type="molecule type" value="Genomic_DNA"/>
</dbReference>
<dbReference type="Proteomes" id="UP000092544">
    <property type="component" value="Unassembled WGS sequence"/>
</dbReference>
<dbReference type="SMART" id="SM00267">
    <property type="entry name" value="GGDEF"/>
    <property type="match status" value="1"/>
</dbReference>
<dbReference type="InterPro" id="IPR035919">
    <property type="entry name" value="EAL_sf"/>
</dbReference>
<dbReference type="InterPro" id="IPR050706">
    <property type="entry name" value="Cyclic-di-GMP_PDE-like"/>
</dbReference>
<dbReference type="Pfam" id="PF00990">
    <property type="entry name" value="GGDEF"/>
    <property type="match status" value="1"/>
</dbReference>
<dbReference type="OrthoDB" id="5894408at2"/>
<dbReference type="PROSITE" id="PS50885">
    <property type="entry name" value="HAMP"/>
    <property type="match status" value="1"/>
</dbReference>
<dbReference type="InterPro" id="IPR032244">
    <property type="entry name" value="LapD_MoxY_N"/>
</dbReference>
<dbReference type="InterPro" id="IPR029787">
    <property type="entry name" value="Nucleotide_cyclase"/>
</dbReference>